<dbReference type="Proteomes" id="UP000245698">
    <property type="component" value="Unassembled WGS sequence"/>
</dbReference>
<evidence type="ECO:0000313" key="1">
    <source>
        <dbReference type="EMBL" id="SJM32862.1"/>
    </source>
</evidence>
<dbReference type="EMBL" id="FUIG01000040">
    <property type="protein sequence ID" value="SJM32862.1"/>
    <property type="molecule type" value="Genomic_DNA"/>
</dbReference>
<accession>A0A2P9AP51</accession>
<name>A0A2P9AP51_9HYPH</name>
<gene>
    <name evidence="1" type="ORF">BQ8482_320014</name>
</gene>
<keyword evidence="2" id="KW-1185">Reference proteome</keyword>
<protein>
    <submittedName>
        <fullName evidence="1">Uncharacterized protein</fullName>
    </submittedName>
</protein>
<sequence length="122" mass="14049">MPIRPHFKNIVSWRRYFTSRTISAWIVRREELFLAMEGSKESLVRHSLTRCKSKEFACKTTCFLIFVGQTLGGRLRSRTWNLDRGCGIRIYGTVMASQDDFDIIVESRSGHAGSPHRSIDPI</sequence>
<dbReference type="AlphaFoldDB" id="A0A2P9AP51"/>
<proteinExistence type="predicted"/>
<evidence type="ECO:0000313" key="2">
    <source>
        <dbReference type="Proteomes" id="UP000245698"/>
    </source>
</evidence>
<reference evidence="2" key="1">
    <citation type="submission" date="2016-12" db="EMBL/GenBank/DDBJ databases">
        <authorList>
            <person name="Brunel B."/>
        </authorList>
    </citation>
    <scope>NUCLEOTIDE SEQUENCE [LARGE SCALE GENOMIC DNA]</scope>
</reference>
<organism evidence="1 2">
    <name type="scientific">Mesorhizobium delmotii</name>
    <dbReference type="NCBI Taxonomy" id="1631247"/>
    <lineage>
        <taxon>Bacteria</taxon>
        <taxon>Pseudomonadati</taxon>
        <taxon>Pseudomonadota</taxon>
        <taxon>Alphaproteobacteria</taxon>
        <taxon>Hyphomicrobiales</taxon>
        <taxon>Phyllobacteriaceae</taxon>
        <taxon>Mesorhizobium</taxon>
    </lineage>
</organism>